<name>A0A7X6HGL7_9MICC</name>
<keyword evidence="2" id="KW-1185">Reference proteome</keyword>
<protein>
    <submittedName>
        <fullName evidence="1">Uncharacterized protein</fullName>
    </submittedName>
</protein>
<evidence type="ECO:0000313" key="2">
    <source>
        <dbReference type="Proteomes" id="UP000544090"/>
    </source>
</evidence>
<comment type="caution">
    <text evidence="1">The sequence shown here is derived from an EMBL/GenBank/DDBJ whole genome shotgun (WGS) entry which is preliminary data.</text>
</comment>
<accession>A0A7X6HGL7</accession>
<dbReference type="EMBL" id="JAAZSQ010000018">
    <property type="protein sequence ID" value="NKX56010.1"/>
    <property type="molecule type" value="Genomic_DNA"/>
</dbReference>
<organism evidence="1 2">
    <name type="scientific">Arthrobacter mobilis</name>
    <dbReference type="NCBI Taxonomy" id="2724944"/>
    <lineage>
        <taxon>Bacteria</taxon>
        <taxon>Bacillati</taxon>
        <taxon>Actinomycetota</taxon>
        <taxon>Actinomycetes</taxon>
        <taxon>Micrococcales</taxon>
        <taxon>Micrococcaceae</taxon>
        <taxon>Arthrobacter</taxon>
    </lineage>
</organism>
<proteinExistence type="predicted"/>
<dbReference type="Proteomes" id="UP000544090">
    <property type="component" value="Unassembled WGS sequence"/>
</dbReference>
<sequence length="114" mass="12412">MARKRSKEPHPLLAEAAKELIDQDIRRLVVRQAAVLAPKLGRSEAMTAAALADVLETGALRELTEQLTLDLEESVDSGIIALRQDLADLIGTTRSNLELRYKDARAARKPAGNA</sequence>
<reference evidence="1 2" key="1">
    <citation type="submission" date="2020-04" db="EMBL/GenBank/DDBJ databases">
        <title>Arthrobacter sp. nov.</title>
        <authorList>
            <person name="Liu S."/>
        </authorList>
    </citation>
    <scope>NUCLEOTIDE SEQUENCE [LARGE SCALE GENOMIC DNA]</scope>
    <source>
        <strain evidence="1 2">E918</strain>
    </source>
</reference>
<evidence type="ECO:0000313" key="1">
    <source>
        <dbReference type="EMBL" id="NKX56010.1"/>
    </source>
</evidence>
<dbReference type="RefSeq" id="WP_168487953.1">
    <property type="nucleotide sequence ID" value="NZ_JAAZSQ010000018.1"/>
</dbReference>
<gene>
    <name evidence="1" type="ORF">HGG74_15985</name>
</gene>
<dbReference type="AlphaFoldDB" id="A0A7X6HGL7"/>